<dbReference type="VEuPathDB" id="FungiDB:AO090009000098"/>
<dbReference type="HOGENOM" id="CLU_1786466_0_0_1"/>
<name>Q2UV08_ASPOR</name>
<dbReference type="EMBL" id="AP007150">
    <property type="protein sequence ID" value="BAE54607.1"/>
    <property type="molecule type" value="Genomic_DNA"/>
</dbReference>
<feature type="compositionally biased region" description="Basic and acidic residues" evidence="1">
    <location>
        <begin position="86"/>
        <end position="98"/>
    </location>
</feature>
<organism evidence="2 3">
    <name type="scientific">Aspergillus oryzae (strain ATCC 42149 / RIB 40)</name>
    <name type="common">Yellow koji mold</name>
    <dbReference type="NCBI Taxonomy" id="510516"/>
    <lineage>
        <taxon>Eukaryota</taxon>
        <taxon>Fungi</taxon>
        <taxon>Dikarya</taxon>
        <taxon>Ascomycota</taxon>
        <taxon>Pezizomycotina</taxon>
        <taxon>Eurotiomycetes</taxon>
        <taxon>Eurotiomycetidae</taxon>
        <taxon>Eurotiales</taxon>
        <taxon>Aspergillaceae</taxon>
        <taxon>Aspergillus</taxon>
        <taxon>Aspergillus subgen. Circumdati</taxon>
    </lineage>
</organism>
<protein>
    <submittedName>
        <fullName evidence="2">DNA, SC009</fullName>
    </submittedName>
</protein>
<reference evidence="2 3" key="1">
    <citation type="journal article" date="2005" name="Nature">
        <title>Genome sequencing and analysis of Aspergillus oryzae.</title>
        <authorList>
            <person name="Machida M."/>
            <person name="Asai K."/>
            <person name="Sano M."/>
            <person name="Tanaka T."/>
            <person name="Kumagai T."/>
            <person name="Terai G."/>
            <person name="Kusumoto K."/>
            <person name="Arima T."/>
            <person name="Akita O."/>
            <person name="Kashiwagi Y."/>
            <person name="Abe K."/>
            <person name="Gomi K."/>
            <person name="Horiuchi H."/>
            <person name="Kitamoto K."/>
            <person name="Kobayashi T."/>
            <person name="Takeuchi M."/>
            <person name="Denning D.W."/>
            <person name="Galagan J.E."/>
            <person name="Nierman W.C."/>
            <person name="Yu J."/>
            <person name="Archer D.B."/>
            <person name="Bennett J.W."/>
            <person name="Bhatnagar D."/>
            <person name="Cleveland T.E."/>
            <person name="Fedorova N.D."/>
            <person name="Gotoh O."/>
            <person name="Horikawa H."/>
            <person name="Hosoyama A."/>
            <person name="Ichinomiya M."/>
            <person name="Igarashi R."/>
            <person name="Iwashita K."/>
            <person name="Juvvadi P.R."/>
            <person name="Kato M."/>
            <person name="Kato Y."/>
            <person name="Kin T."/>
            <person name="Kokubun A."/>
            <person name="Maeda H."/>
            <person name="Maeyama N."/>
            <person name="Maruyama J."/>
            <person name="Nagasaki H."/>
            <person name="Nakajima T."/>
            <person name="Oda K."/>
            <person name="Okada K."/>
            <person name="Paulsen I."/>
            <person name="Sakamoto K."/>
            <person name="Sawano T."/>
            <person name="Takahashi M."/>
            <person name="Takase K."/>
            <person name="Terabayashi Y."/>
            <person name="Wortman J."/>
            <person name="Yamada O."/>
            <person name="Yamagata Y."/>
            <person name="Anazawa H."/>
            <person name="Hata Y."/>
            <person name="Koide Y."/>
            <person name="Komori T."/>
            <person name="Koyama Y."/>
            <person name="Minetoki T."/>
            <person name="Suharnan S."/>
            <person name="Tanaka A."/>
            <person name="Isono K."/>
            <person name="Kuhara S."/>
            <person name="Ogasawara N."/>
            <person name="Kikuchi H."/>
        </authorList>
    </citation>
    <scope>NUCLEOTIDE SEQUENCE [LARGE SCALE GENOMIC DNA]</scope>
    <source>
        <strain evidence="3">ATCC 42149 / RIB 40</strain>
    </source>
</reference>
<keyword evidence="3" id="KW-1185">Reference proteome</keyword>
<gene>
    <name evidence="2" type="ORF">AO090009000098</name>
</gene>
<proteinExistence type="predicted"/>
<feature type="region of interest" description="Disordered" evidence="1">
    <location>
        <begin position="86"/>
        <end position="110"/>
    </location>
</feature>
<dbReference type="Proteomes" id="UP000006564">
    <property type="component" value="Chromosome 1"/>
</dbReference>
<dbReference type="KEGG" id="aor:AO090009000098"/>
<dbReference type="RefSeq" id="XP_023088512.1">
    <property type="nucleotide sequence ID" value="XM_023238178.1"/>
</dbReference>
<accession>Q2UV08</accession>
<evidence type="ECO:0000256" key="1">
    <source>
        <dbReference type="SAM" id="MobiDB-lite"/>
    </source>
</evidence>
<sequence length="145" mass="16292">MNGHVILDSCFGFYFETFSSPTYASPHGVNLTENETKHDCSNDYLILVLSREGVFAPEDPPPGAPQYFTFFGVRFDKDKERVKRESRLMKSQLVEKKPSPSPDSSFESANPWQTGILPVVSAETAFNVKLQAMRPIEMHSGFHSS</sequence>
<dbReference type="AlphaFoldDB" id="Q2UV08"/>
<evidence type="ECO:0000313" key="3">
    <source>
        <dbReference type="Proteomes" id="UP000006564"/>
    </source>
</evidence>
<dbReference type="GeneID" id="5988539"/>
<evidence type="ECO:0000313" key="2">
    <source>
        <dbReference type="EMBL" id="BAE54607.1"/>
    </source>
</evidence>